<dbReference type="RefSeq" id="WP_173034011.1">
    <property type="nucleotide sequence ID" value="NZ_AP022870.1"/>
</dbReference>
<dbReference type="EMBL" id="AP022870">
    <property type="protein sequence ID" value="BCB74579.1"/>
    <property type="molecule type" value="Genomic_DNA"/>
</dbReference>
<protein>
    <submittedName>
        <fullName evidence="3">CRISPR-associated endoribonuclease Cas6</fullName>
    </submittedName>
</protein>
<dbReference type="KEGG" id="pfla:Pflav_009890"/>
<reference evidence="3 4" key="1">
    <citation type="submission" date="2020-03" db="EMBL/GenBank/DDBJ databases">
        <title>Whole genome shotgun sequence of Phytohabitans flavus NBRC 107702.</title>
        <authorList>
            <person name="Komaki H."/>
            <person name="Tamura T."/>
        </authorList>
    </citation>
    <scope>NUCLEOTIDE SEQUENCE [LARGE SCALE GENOMIC DNA]</scope>
    <source>
        <strain evidence="3 4">NBRC 107702</strain>
    </source>
</reference>
<dbReference type="Pfam" id="PF10040">
    <property type="entry name" value="CRISPR_Cas6"/>
    <property type="match status" value="1"/>
</dbReference>
<feature type="domain" description="CRISPR-associated protein Cas6 C-terminal" evidence="2">
    <location>
        <begin position="119"/>
        <end position="231"/>
    </location>
</feature>
<evidence type="ECO:0000256" key="1">
    <source>
        <dbReference type="SAM" id="MobiDB-lite"/>
    </source>
</evidence>
<evidence type="ECO:0000259" key="2">
    <source>
        <dbReference type="Pfam" id="PF10040"/>
    </source>
</evidence>
<evidence type="ECO:0000313" key="4">
    <source>
        <dbReference type="Proteomes" id="UP000502508"/>
    </source>
</evidence>
<reference evidence="3 4" key="2">
    <citation type="submission" date="2020-03" db="EMBL/GenBank/DDBJ databases">
        <authorList>
            <person name="Ichikawa N."/>
            <person name="Kimura A."/>
            <person name="Kitahashi Y."/>
            <person name="Uohara A."/>
        </authorList>
    </citation>
    <scope>NUCLEOTIDE SEQUENCE [LARGE SCALE GENOMIC DNA]</scope>
    <source>
        <strain evidence="3 4">NBRC 107702</strain>
    </source>
</reference>
<dbReference type="AlphaFoldDB" id="A0A6F8XLB4"/>
<gene>
    <name evidence="3" type="ORF">Pflav_009890</name>
</gene>
<name>A0A6F8XLB4_9ACTN</name>
<keyword evidence="4" id="KW-1185">Reference proteome</keyword>
<organism evidence="3 4">
    <name type="scientific">Phytohabitans flavus</name>
    <dbReference type="NCBI Taxonomy" id="1076124"/>
    <lineage>
        <taxon>Bacteria</taxon>
        <taxon>Bacillati</taxon>
        <taxon>Actinomycetota</taxon>
        <taxon>Actinomycetes</taxon>
        <taxon>Micromonosporales</taxon>
        <taxon>Micromonosporaceae</taxon>
    </lineage>
</organism>
<dbReference type="Proteomes" id="UP000502508">
    <property type="component" value="Chromosome"/>
</dbReference>
<feature type="compositionally biased region" description="Low complexity" evidence="1">
    <location>
        <begin position="241"/>
        <end position="256"/>
    </location>
</feature>
<dbReference type="CDD" id="cd21141">
    <property type="entry name" value="Cas6_III-like"/>
    <property type="match status" value="1"/>
</dbReference>
<evidence type="ECO:0000313" key="3">
    <source>
        <dbReference type="EMBL" id="BCB74579.1"/>
    </source>
</evidence>
<sequence>MPSRWRLLLPGIDPATVRLEHLHAVVCRWLDDSDEAHRAQTKPYSVSPPIAATGGTAVEIGLLTEPPADRLCQQAQAGTRVRLGSSWSTLHTAPQQVTAESWQALADISDTNGDQAWCLRFLTPTTFRRGNSFTPAPTLPAILGSLRRSWRDFAPPDLPPLVLDLSADPVWLTDIDVASQTVRVNDRVISGFTGRLRFVCDTDSQAAASVERLVRLAAYAGIGAHTTRGFGLNRREPTWTPAPSRRPQARRPVPQG</sequence>
<dbReference type="InterPro" id="IPR019267">
    <property type="entry name" value="CRISPR-assoc_Cas6_C"/>
</dbReference>
<dbReference type="Gene3D" id="3.30.70.1900">
    <property type="match status" value="1"/>
</dbReference>
<accession>A0A6F8XLB4</accession>
<feature type="region of interest" description="Disordered" evidence="1">
    <location>
        <begin position="230"/>
        <end position="256"/>
    </location>
</feature>
<proteinExistence type="predicted"/>